<reference evidence="2" key="1">
    <citation type="journal article" date="2023" name="G3 (Bethesda)">
        <title>Genome assembly and association tests identify interacting loci associated with vigor, precocity, and sex in interspecific pistachio rootstocks.</title>
        <authorList>
            <person name="Palmer W."/>
            <person name="Jacygrad E."/>
            <person name="Sagayaradj S."/>
            <person name="Cavanaugh K."/>
            <person name="Han R."/>
            <person name="Bertier L."/>
            <person name="Beede B."/>
            <person name="Kafkas S."/>
            <person name="Golino D."/>
            <person name="Preece J."/>
            <person name="Michelmore R."/>
        </authorList>
    </citation>
    <scope>NUCLEOTIDE SEQUENCE [LARGE SCALE GENOMIC DNA]</scope>
</reference>
<gene>
    <name evidence="1" type="ORF">Pint_30163</name>
</gene>
<proteinExistence type="predicted"/>
<name>A0ACC0X138_9ROSI</name>
<evidence type="ECO:0000313" key="2">
    <source>
        <dbReference type="Proteomes" id="UP001163603"/>
    </source>
</evidence>
<dbReference type="EMBL" id="CM047750">
    <property type="protein sequence ID" value="KAJ0007655.1"/>
    <property type="molecule type" value="Genomic_DNA"/>
</dbReference>
<accession>A0ACC0X138</accession>
<dbReference type="Proteomes" id="UP001163603">
    <property type="component" value="Chromosome 15"/>
</dbReference>
<protein>
    <submittedName>
        <fullName evidence="1">Uncharacterized protein</fullName>
    </submittedName>
</protein>
<sequence>MQCRWSGSRLEFAVDVILNVVLENKKKFGNGGSSGMSRKKAREEARKQIGDTSLLDHISKYMNNIIVDDHIVYHAMNPSVEIMELNSIQIRVGLGHGFS</sequence>
<organism evidence="1 2">
    <name type="scientific">Pistacia integerrima</name>
    <dbReference type="NCBI Taxonomy" id="434235"/>
    <lineage>
        <taxon>Eukaryota</taxon>
        <taxon>Viridiplantae</taxon>
        <taxon>Streptophyta</taxon>
        <taxon>Embryophyta</taxon>
        <taxon>Tracheophyta</taxon>
        <taxon>Spermatophyta</taxon>
        <taxon>Magnoliopsida</taxon>
        <taxon>eudicotyledons</taxon>
        <taxon>Gunneridae</taxon>
        <taxon>Pentapetalae</taxon>
        <taxon>rosids</taxon>
        <taxon>malvids</taxon>
        <taxon>Sapindales</taxon>
        <taxon>Anacardiaceae</taxon>
        <taxon>Pistacia</taxon>
    </lineage>
</organism>
<evidence type="ECO:0000313" key="1">
    <source>
        <dbReference type="EMBL" id="KAJ0007655.1"/>
    </source>
</evidence>
<keyword evidence="2" id="KW-1185">Reference proteome</keyword>
<comment type="caution">
    <text evidence="1">The sequence shown here is derived from an EMBL/GenBank/DDBJ whole genome shotgun (WGS) entry which is preliminary data.</text>
</comment>